<comment type="caution">
    <text evidence="5">The sequence shown here is derived from an EMBL/GenBank/DDBJ whole genome shotgun (WGS) entry which is preliminary data.</text>
</comment>
<dbReference type="PROSITE" id="PS50835">
    <property type="entry name" value="IG_LIKE"/>
    <property type="match status" value="1"/>
</dbReference>
<feature type="non-terminal residue" evidence="5">
    <location>
        <position position="1"/>
    </location>
</feature>
<dbReference type="InterPro" id="IPR003599">
    <property type="entry name" value="Ig_sub"/>
</dbReference>
<dbReference type="InterPro" id="IPR003961">
    <property type="entry name" value="FN3_dom"/>
</dbReference>
<evidence type="ECO:0000259" key="4">
    <source>
        <dbReference type="PROSITE" id="PS50853"/>
    </source>
</evidence>
<organism evidence="5 6">
    <name type="scientific">Tegillarca granosa</name>
    <name type="common">Malaysian cockle</name>
    <name type="synonym">Anadara granosa</name>
    <dbReference type="NCBI Taxonomy" id="220873"/>
    <lineage>
        <taxon>Eukaryota</taxon>
        <taxon>Metazoa</taxon>
        <taxon>Spiralia</taxon>
        <taxon>Lophotrochozoa</taxon>
        <taxon>Mollusca</taxon>
        <taxon>Bivalvia</taxon>
        <taxon>Autobranchia</taxon>
        <taxon>Pteriomorphia</taxon>
        <taxon>Arcoida</taxon>
        <taxon>Arcoidea</taxon>
        <taxon>Arcidae</taxon>
        <taxon>Tegillarca</taxon>
    </lineage>
</organism>
<dbReference type="SUPFAM" id="SSF48726">
    <property type="entry name" value="Immunoglobulin"/>
    <property type="match status" value="1"/>
</dbReference>
<dbReference type="InterPro" id="IPR050964">
    <property type="entry name" value="Striated_Muscle_Regulatory"/>
</dbReference>
<keyword evidence="1" id="KW-0677">Repeat</keyword>
<reference evidence="5 6" key="1">
    <citation type="submission" date="2022-12" db="EMBL/GenBank/DDBJ databases">
        <title>Chromosome-level genome of Tegillarca granosa.</title>
        <authorList>
            <person name="Kim J."/>
        </authorList>
    </citation>
    <scope>NUCLEOTIDE SEQUENCE [LARGE SCALE GENOMIC DNA]</scope>
    <source>
        <strain evidence="5">Teg-2019</strain>
        <tissue evidence="5">Adductor muscle</tissue>
    </source>
</reference>
<dbReference type="SUPFAM" id="SSF49265">
    <property type="entry name" value="Fibronectin type III"/>
    <property type="match status" value="2"/>
</dbReference>
<dbReference type="InterPro" id="IPR003598">
    <property type="entry name" value="Ig_sub2"/>
</dbReference>
<proteinExistence type="predicted"/>
<feature type="domain" description="Fibronectin type-III" evidence="4">
    <location>
        <begin position="186"/>
        <end position="296"/>
    </location>
</feature>
<dbReference type="SMART" id="SM00060">
    <property type="entry name" value="FN3"/>
    <property type="match status" value="3"/>
</dbReference>
<dbReference type="InterPro" id="IPR007110">
    <property type="entry name" value="Ig-like_dom"/>
</dbReference>
<keyword evidence="6" id="KW-1185">Reference proteome</keyword>
<evidence type="ECO:0000259" key="3">
    <source>
        <dbReference type="PROSITE" id="PS50835"/>
    </source>
</evidence>
<feature type="domain" description="Fibronectin type-III" evidence="4">
    <location>
        <begin position="301"/>
        <end position="410"/>
    </location>
</feature>
<dbReference type="InterPro" id="IPR013098">
    <property type="entry name" value="Ig_I-set"/>
</dbReference>
<evidence type="ECO:0000313" key="5">
    <source>
        <dbReference type="EMBL" id="KAJ8301421.1"/>
    </source>
</evidence>
<feature type="region of interest" description="Disordered" evidence="2">
    <location>
        <begin position="172"/>
        <end position="191"/>
    </location>
</feature>
<gene>
    <name evidence="5" type="ORF">KUTeg_020408</name>
</gene>
<feature type="domain" description="Fibronectin type-III" evidence="4">
    <location>
        <begin position="88"/>
        <end position="184"/>
    </location>
</feature>
<dbReference type="EMBL" id="JARBDR010000918">
    <property type="protein sequence ID" value="KAJ8301421.1"/>
    <property type="molecule type" value="Genomic_DNA"/>
</dbReference>
<evidence type="ECO:0000313" key="6">
    <source>
        <dbReference type="Proteomes" id="UP001217089"/>
    </source>
</evidence>
<sequence>RIRVPLTNKEAKEGESVKFKCDVNTYPADENQFLNIQWKHNEGLIDVTKNKKYVVIDEEGTLSIRDLKGQDSGQYTCIASIGNSKDRSSARLIVKRCNAYTAELMWTTEHDGGDKIKSFLVQYNSSENPNYWNNYYEEIPESENQASLELAPWGTYSFRVLAQNSIGYSEPSLPSEKTCTTPPDHPVGNPKNVRTLTHKQGKLIISWTTQERAKKDAAWPVPRLKHNGPGFRYLVSYRKKKSTYWNTQTVYKSDARLLEIDVNDIYGLYEIKVQSVNDIGKSYHTPFVIIGRSGEAEPLVVPKDFRVDIKQKIEPHKAHFIWESVDTSEDKIRGNFKGYKLWYWKSTEGRHKWKVVDIIVDVGDGYDLPDVRATIEGLPAFCALRAQVAVKNSHYTGPPSQTIDFHTPEGAPGPVRNLHTERHGVKYVALKPQITNPSTLSARITGLEPDKEYRFYVWARTKTDRGDPVFLDVKTADTGM</sequence>
<protein>
    <submittedName>
        <fullName evidence="5">Uncharacterized protein</fullName>
    </submittedName>
</protein>
<dbReference type="PANTHER" id="PTHR13817:SF166">
    <property type="entry name" value="NEURONAL IGCAM-RELATED"/>
    <property type="match status" value="1"/>
</dbReference>
<dbReference type="InterPro" id="IPR013783">
    <property type="entry name" value="Ig-like_fold"/>
</dbReference>
<dbReference type="InterPro" id="IPR036116">
    <property type="entry name" value="FN3_sf"/>
</dbReference>
<evidence type="ECO:0000256" key="1">
    <source>
        <dbReference type="ARBA" id="ARBA00022737"/>
    </source>
</evidence>
<dbReference type="Pfam" id="PF07679">
    <property type="entry name" value="I-set"/>
    <property type="match status" value="1"/>
</dbReference>
<feature type="domain" description="Ig-like" evidence="3">
    <location>
        <begin position="1"/>
        <end position="93"/>
    </location>
</feature>
<dbReference type="Gene3D" id="2.60.40.10">
    <property type="entry name" value="Immunoglobulins"/>
    <property type="match status" value="5"/>
</dbReference>
<dbReference type="CDD" id="cd00063">
    <property type="entry name" value="FN3"/>
    <property type="match status" value="4"/>
</dbReference>
<dbReference type="SMART" id="SM00409">
    <property type="entry name" value="IG"/>
    <property type="match status" value="1"/>
</dbReference>
<evidence type="ECO:0000256" key="2">
    <source>
        <dbReference type="SAM" id="MobiDB-lite"/>
    </source>
</evidence>
<dbReference type="PANTHER" id="PTHR13817">
    <property type="entry name" value="TITIN"/>
    <property type="match status" value="1"/>
</dbReference>
<dbReference type="InterPro" id="IPR036179">
    <property type="entry name" value="Ig-like_dom_sf"/>
</dbReference>
<dbReference type="SMART" id="SM00408">
    <property type="entry name" value="IGc2"/>
    <property type="match status" value="1"/>
</dbReference>
<dbReference type="PROSITE" id="PS50853">
    <property type="entry name" value="FN3"/>
    <property type="match status" value="3"/>
</dbReference>
<dbReference type="Proteomes" id="UP001217089">
    <property type="component" value="Unassembled WGS sequence"/>
</dbReference>
<name>A0ABQ9EC65_TEGGR</name>
<accession>A0ABQ9EC65</accession>